<dbReference type="Proteomes" id="UP001501009">
    <property type="component" value="Unassembled WGS sequence"/>
</dbReference>
<evidence type="ECO:0000313" key="2">
    <source>
        <dbReference type="EMBL" id="GAA3850929.1"/>
    </source>
</evidence>
<dbReference type="EMBL" id="BAABDE010000052">
    <property type="protein sequence ID" value="GAA3850929.1"/>
    <property type="molecule type" value="Genomic_DNA"/>
</dbReference>
<evidence type="ECO:0000313" key="3">
    <source>
        <dbReference type="Proteomes" id="UP001501009"/>
    </source>
</evidence>
<accession>A0ABP7JQ06</accession>
<name>A0ABP7JQ06_9ACTN</name>
<comment type="caution">
    <text evidence="2">The sequence shown here is derived from an EMBL/GenBank/DDBJ whole genome shotgun (WGS) entry which is preliminary data.</text>
</comment>
<evidence type="ECO:0000256" key="1">
    <source>
        <dbReference type="SAM" id="MobiDB-lite"/>
    </source>
</evidence>
<feature type="region of interest" description="Disordered" evidence="1">
    <location>
        <begin position="1"/>
        <end position="46"/>
    </location>
</feature>
<organism evidence="2 3">
    <name type="scientific">Streptomyces coacervatus</name>
    <dbReference type="NCBI Taxonomy" id="647381"/>
    <lineage>
        <taxon>Bacteria</taxon>
        <taxon>Bacillati</taxon>
        <taxon>Actinomycetota</taxon>
        <taxon>Actinomycetes</taxon>
        <taxon>Kitasatosporales</taxon>
        <taxon>Streptomycetaceae</taxon>
        <taxon>Streptomyces</taxon>
    </lineage>
</organism>
<gene>
    <name evidence="2" type="ORF">GCM10022403_098060</name>
</gene>
<proteinExistence type="predicted"/>
<keyword evidence="3" id="KW-1185">Reference proteome</keyword>
<sequence length="91" mass="9841">MGLVMTLTGPSPRGWDVPLAMGDERDSSTPAEGSLDLPGDANDRTESWSLASTKLRRIAQRHPREVIADSIKARAALPWTAIFVSSPNALR</sequence>
<reference evidence="3" key="1">
    <citation type="journal article" date="2019" name="Int. J. Syst. Evol. Microbiol.">
        <title>The Global Catalogue of Microorganisms (GCM) 10K type strain sequencing project: providing services to taxonomists for standard genome sequencing and annotation.</title>
        <authorList>
            <consortium name="The Broad Institute Genomics Platform"/>
            <consortium name="The Broad Institute Genome Sequencing Center for Infectious Disease"/>
            <person name="Wu L."/>
            <person name="Ma J."/>
        </authorList>
    </citation>
    <scope>NUCLEOTIDE SEQUENCE [LARGE SCALE GENOMIC DNA]</scope>
    <source>
        <strain evidence="3">JCM 17138</strain>
    </source>
</reference>
<protein>
    <submittedName>
        <fullName evidence="2">Uncharacterized protein</fullName>
    </submittedName>
</protein>